<keyword evidence="2" id="KW-1185">Reference proteome</keyword>
<reference evidence="1 2" key="1">
    <citation type="submission" date="2023-03" db="EMBL/GenBank/DDBJ databases">
        <title>High recombination rates correlate with genetic variation in Cardiocondyla obscurior ants.</title>
        <authorList>
            <person name="Errbii M."/>
        </authorList>
    </citation>
    <scope>NUCLEOTIDE SEQUENCE [LARGE SCALE GENOMIC DNA]</scope>
    <source>
        <strain evidence="1">Alpha-2009</strain>
        <tissue evidence="1">Whole body</tissue>
    </source>
</reference>
<accession>A0AAW2GA59</accession>
<comment type="caution">
    <text evidence="1">The sequence shown here is derived from an EMBL/GenBank/DDBJ whole genome shotgun (WGS) entry which is preliminary data.</text>
</comment>
<dbReference type="AlphaFoldDB" id="A0AAW2GA59"/>
<sequence>MPFYSVPRIRPPRRIPMDLMTKTRGNGVHVLPRARRASEVPTGLSTKKIERGKPDSPLKLMKNSTGVSLSIPNFHAGPMLVFRIVDPTNPVTLYTSARATRSSARGEDEINDFLVLKMIRASCTDFLGRLPVDNVCLLLKSRRKDLAWNPPRI</sequence>
<dbReference type="Proteomes" id="UP001430953">
    <property type="component" value="Unassembled WGS sequence"/>
</dbReference>
<evidence type="ECO:0000313" key="1">
    <source>
        <dbReference type="EMBL" id="KAL0124232.1"/>
    </source>
</evidence>
<dbReference type="EMBL" id="JADYXP020000005">
    <property type="protein sequence ID" value="KAL0124232.1"/>
    <property type="molecule type" value="Genomic_DNA"/>
</dbReference>
<organism evidence="1 2">
    <name type="scientific">Cardiocondyla obscurior</name>
    <dbReference type="NCBI Taxonomy" id="286306"/>
    <lineage>
        <taxon>Eukaryota</taxon>
        <taxon>Metazoa</taxon>
        <taxon>Ecdysozoa</taxon>
        <taxon>Arthropoda</taxon>
        <taxon>Hexapoda</taxon>
        <taxon>Insecta</taxon>
        <taxon>Pterygota</taxon>
        <taxon>Neoptera</taxon>
        <taxon>Endopterygota</taxon>
        <taxon>Hymenoptera</taxon>
        <taxon>Apocrita</taxon>
        <taxon>Aculeata</taxon>
        <taxon>Formicoidea</taxon>
        <taxon>Formicidae</taxon>
        <taxon>Myrmicinae</taxon>
        <taxon>Cardiocondyla</taxon>
    </lineage>
</organism>
<protein>
    <submittedName>
        <fullName evidence="1">Uncharacterized protein</fullName>
    </submittedName>
</protein>
<proteinExistence type="predicted"/>
<gene>
    <name evidence="1" type="ORF">PUN28_006227</name>
</gene>
<evidence type="ECO:0000313" key="2">
    <source>
        <dbReference type="Proteomes" id="UP001430953"/>
    </source>
</evidence>
<name>A0AAW2GA59_9HYME</name>